<feature type="domain" description="Mycothiol-dependent maleylpyruvate isomerase metal-binding" evidence="2">
    <location>
        <begin position="64"/>
        <end position="135"/>
    </location>
</feature>
<dbReference type="InterPro" id="IPR010872">
    <property type="entry name" value="MDMPI_C-term_domain"/>
</dbReference>
<dbReference type="NCBIfam" id="TIGR03083">
    <property type="entry name" value="maleylpyruvate isomerase family mycothiol-dependent enzyme"/>
    <property type="match status" value="1"/>
</dbReference>
<dbReference type="PANTHER" id="PTHR40758:SF1">
    <property type="entry name" value="CONSERVED PROTEIN"/>
    <property type="match status" value="1"/>
</dbReference>
<evidence type="ECO:0000259" key="2">
    <source>
        <dbReference type="Pfam" id="PF11716"/>
    </source>
</evidence>
<feature type="domain" description="MDMPI C-terminal" evidence="1">
    <location>
        <begin position="148"/>
        <end position="230"/>
    </location>
</feature>
<comment type="caution">
    <text evidence="3">The sequence shown here is derived from an EMBL/GenBank/DDBJ whole genome shotgun (WGS) entry which is preliminary data.</text>
</comment>
<gene>
    <name evidence="3" type="ORF">B0I28_102308</name>
</gene>
<dbReference type="RefSeq" id="WP_106362894.1">
    <property type="nucleotide sequence ID" value="NZ_PVTJ01000002.1"/>
</dbReference>
<organism evidence="3 4">
    <name type="scientific">Glycomyces artemisiae</name>
    <dbReference type="NCBI Taxonomy" id="1076443"/>
    <lineage>
        <taxon>Bacteria</taxon>
        <taxon>Bacillati</taxon>
        <taxon>Actinomycetota</taxon>
        <taxon>Actinomycetes</taxon>
        <taxon>Glycomycetales</taxon>
        <taxon>Glycomycetaceae</taxon>
        <taxon>Glycomyces</taxon>
    </lineage>
</organism>
<proteinExistence type="predicted"/>
<evidence type="ECO:0000259" key="1">
    <source>
        <dbReference type="Pfam" id="PF07398"/>
    </source>
</evidence>
<dbReference type="GO" id="GO:0005886">
    <property type="term" value="C:plasma membrane"/>
    <property type="evidence" value="ECO:0007669"/>
    <property type="project" value="TreeGrafter"/>
</dbReference>
<dbReference type="OrthoDB" id="3671213at2"/>
<evidence type="ECO:0000313" key="4">
    <source>
        <dbReference type="Proteomes" id="UP000238176"/>
    </source>
</evidence>
<sequence>MDGASYLRCFRREMDAFRTCVAEGDLGAPIAYREEFAEPIDLAGLARAVGHSNLFTAACVTEWTGGDTPPDGAPPLAPQDRGELLRWLEGTAELLVMSLDVDPATPAWGHFTPPNAGYWQRSIAVETMLHRWDAQQTVDVPAPLDPALAAAGVSEVLDVLAPKMVGVGKAWPPDACVKFTASDTGDWWIYGPGDPVAEVTGTAGELLLMLWGRLTKDDPALEWDGDRSAALSVLKGPLTY</sequence>
<dbReference type="InterPro" id="IPR017517">
    <property type="entry name" value="Maleyloyr_isom"/>
</dbReference>
<dbReference type="GO" id="GO:0046872">
    <property type="term" value="F:metal ion binding"/>
    <property type="evidence" value="ECO:0007669"/>
    <property type="project" value="InterPro"/>
</dbReference>
<dbReference type="InterPro" id="IPR024344">
    <property type="entry name" value="MDMPI_metal-binding"/>
</dbReference>
<name>A0A2T0URY5_9ACTN</name>
<dbReference type="Pfam" id="PF07398">
    <property type="entry name" value="MDMPI_C"/>
    <property type="match status" value="1"/>
</dbReference>
<dbReference type="AlphaFoldDB" id="A0A2T0URY5"/>
<accession>A0A2T0URY5</accession>
<dbReference type="EMBL" id="PVTJ01000002">
    <property type="protein sequence ID" value="PRY60699.1"/>
    <property type="molecule type" value="Genomic_DNA"/>
</dbReference>
<dbReference type="Proteomes" id="UP000238176">
    <property type="component" value="Unassembled WGS sequence"/>
</dbReference>
<evidence type="ECO:0000313" key="3">
    <source>
        <dbReference type="EMBL" id="PRY60699.1"/>
    </source>
</evidence>
<keyword evidence="4" id="KW-1185">Reference proteome</keyword>
<protein>
    <submittedName>
        <fullName evidence="3">Uncharacterized protein (TIGR03083 family)</fullName>
    </submittedName>
</protein>
<dbReference type="PANTHER" id="PTHR40758">
    <property type="entry name" value="CONSERVED PROTEIN"/>
    <property type="match status" value="1"/>
</dbReference>
<reference evidence="3 4" key="1">
    <citation type="submission" date="2018-03" db="EMBL/GenBank/DDBJ databases">
        <title>Genomic Encyclopedia of Type Strains, Phase III (KMG-III): the genomes of soil and plant-associated and newly described type strains.</title>
        <authorList>
            <person name="Whitman W."/>
        </authorList>
    </citation>
    <scope>NUCLEOTIDE SEQUENCE [LARGE SCALE GENOMIC DNA]</scope>
    <source>
        <strain evidence="3 4">CGMCC 4.7067</strain>
    </source>
</reference>
<dbReference type="Pfam" id="PF11716">
    <property type="entry name" value="MDMPI_N"/>
    <property type="match status" value="1"/>
</dbReference>